<sequence length="422" mass="45380">MSWSPDRLAREINRTCGAGTISVKAPYNWVKGSVPRRGLPHVVARILSERLGEPVTPGDLWPDRFPGMAAANTLDPAVGASVTPFPPPSAEDAVTAAVDWLVGCRPPVAARTCGEEVGPGIPDALDVRVAQLRRLDDDRGGRLVMDWAVQELRWTRRLVAEGSYDHETGRRLYRAGAELAQLAGWTAFDLGMHGHGSRYLLAALRSARNAGDRALAAYVVSSLSYQSIWQGQGRQALRLAQISCKGAETEPAGAGRALLASRQARAYAAVGDGEGVVSSVAEACELIQAEETGGSPPWSEWVTPAVLFADAGRAWLDMGRPDRAEQHLVHALELFGDTQPRNRLLHWTSLAEARLGRGDVEGAVAATEEALGLYGQVASERARLRLTGLRDGFARCDGRDARRVVQHITLLLSDARPLANCG</sequence>
<reference evidence="2" key="1">
    <citation type="submission" date="2015-07" db="EMBL/GenBank/DDBJ databases">
        <title>Draft genome sequence of Streptomyces sp. CMAA 1322, a bacterium isolated from Caatinga biome, from dry forest semiarid of Brazil.</title>
        <authorList>
            <person name="Santos S.N."/>
            <person name="Gacesa R."/>
            <person name="Taketani R.G."/>
            <person name="Long P.F."/>
            <person name="Melo I.S."/>
        </authorList>
    </citation>
    <scope>NUCLEOTIDE SEQUENCE [LARGE SCALE GENOMIC DNA]</scope>
    <source>
        <strain evidence="2">CMAA 1322</strain>
    </source>
</reference>
<comment type="caution">
    <text evidence="1">The sequence shown here is derived from an EMBL/GenBank/DDBJ whole genome shotgun (WGS) entry which is preliminary data.</text>
</comment>
<evidence type="ECO:0000313" key="1">
    <source>
        <dbReference type="EMBL" id="KNB50309.1"/>
    </source>
</evidence>
<dbReference type="InterPro" id="IPR011990">
    <property type="entry name" value="TPR-like_helical_dom_sf"/>
</dbReference>
<gene>
    <name evidence="1" type="ORF">AC230_23790</name>
</gene>
<organism evidence="1 2">
    <name type="scientific">Streptomyces caatingaensis</name>
    <dbReference type="NCBI Taxonomy" id="1678637"/>
    <lineage>
        <taxon>Bacteria</taxon>
        <taxon>Bacillati</taxon>
        <taxon>Actinomycetota</taxon>
        <taxon>Actinomycetes</taxon>
        <taxon>Kitasatosporales</taxon>
        <taxon>Streptomycetaceae</taxon>
        <taxon>Streptomyces</taxon>
    </lineage>
</organism>
<dbReference type="Proteomes" id="UP000037288">
    <property type="component" value="Unassembled WGS sequence"/>
</dbReference>
<dbReference type="Gene3D" id="1.25.40.10">
    <property type="entry name" value="Tetratricopeptide repeat domain"/>
    <property type="match status" value="1"/>
</dbReference>
<dbReference type="EMBL" id="LFXA01000017">
    <property type="protein sequence ID" value="KNB50309.1"/>
    <property type="molecule type" value="Genomic_DNA"/>
</dbReference>
<name>A0A0K9XA76_9ACTN</name>
<dbReference type="PATRIC" id="fig|1678637.3.peg.5095"/>
<protein>
    <submittedName>
        <fullName evidence="1">Uncharacterized protein</fullName>
    </submittedName>
</protein>
<proteinExistence type="predicted"/>
<evidence type="ECO:0000313" key="2">
    <source>
        <dbReference type="Proteomes" id="UP000037288"/>
    </source>
</evidence>
<keyword evidence="2" id="KW-1185">Reference proteome</keyword>
<dbReference type="SUPFAM" id="SSF48452">
    <property type="entry name" value="TPR-like"/>
    <property type="match status" value="1"/>
</dbReference>
<dbReference type="STRING" id="1678637.AC230_23790"/>
<dbReference type="AlphaFoldDB" id="A0A0K9XA76"/>
<accession>A0A0K9XA76</accession>